<feature type="domain" description="HTH cro/C1-type" evidence="2">
    <location>
        <begin position="31"/>
        <end position="85"/>
    </location>
</feature>
<dbReference type="InterPro" id="IPR010982">
    <property type="entry name" value="Lambda_DNA-bd_dom_sf"/>
</dbReference>
<evidence type="ECO:0000313" key="3">
    <source>
        <dbReference type="EMBL" id="QOY87924.1"/>
    </source>
</evidence>
<dbReference type="KEGG" id="pfer:IRI77_35215"/>
<dbReference type="PANTHER" id="PTHR46558:SF4">
    <property type="entry name" value="DNA-BIDING PHAGE PROTEIN"/>
    <property type="match status" value="1"/>
</dbReference>
<reference evidence="3 6" key="1">
    <citation type="submission" date="2020-10" db="EMBL/GenBank/DDBJ databases">
        <title>Complete genome sequence of Paludibaculum fermentans P105T, a facultatively anaerobic acidobacterium capable of dissimilatory Fe(III) reduction.</title>
        <authorList>
            <person name="Dedysh S.N."/>
            <person name="Beletsky A.V."/>
            <person name="Kulichevskaya I.S."/>
            <person name="Mardanov A.V."/>
            <person name="Ravin N.V."/>
        </authorList>
    </citation>
    <scope>NUCLEOTIDE SEQUENCE [LARGE SCALE GENOMIC DNA]</scope>
    <source>
        <strain evidence="3 6">P105</strain>
    </source>
</reference>
<keyword evidence="1" id="KW-0238">DNA-binding</keyword>
<gene>
    <name evidence="3" type="ORF">IRI77_35190</name>
    <name evidence="4" type="ORF">IRI77_35215</name>
    <name evidence="5" type="ORF">IRI77_35245</name>
</gene>
<protein>
    <submittedName>
        <fullName evidence="3">Helix-turn-helix transcriptional regulator</fullName>
    </submittedName>
</protein>
<dbReference type="PANTHER" id="PTHR46558">
    <property type="entry name" value="TRACRIPTIONAL REGULATORY PROTEIN-RELATED-RELATED"/>
    <property type="match status" value="1"/>
</dbReference>
<name>A0A7S7SK47_PALFE</name>
<sequence length="137" mass="15113">MESLAVNPISPVSYAAVVPPRHTENGFAQRLAALRKEKSLTQQQLSERVGVHVQQLKRYEAGSSQPTLDVIRNLAVALGATADQLLFGKDERGPDDDLRLQFEAVSRFSAEEKKVIKSLLDSMILTHEARRWSSGSG</sequence>
<dbReference type="EMBL" id="CP063849">
    <property type="protein sequence ID" value="QOY87924.1"/>
    <property type="molecule type" value="Genomic_DNA"/>
</dbReference>
<dbReference type="SMART" id="SM00530">
    <property type="entry name" value="HTH_XRE"/>
    <property type="match status" value="1"/>
</dbReference>
<dbReference type="GO" id="GO:0003677">
    <property type="term" value="F:DNA binding"/>
    <property type="evidence" value="ECO:0007669"/>
    <property type="project" value="UniProtKB-KW"/>
</dbReference>
<dbReference type="InterPro" id="IPR001387">
    <property type="entry name" value="Cro/C1-type_HTH"/>
</dbReference>
<evidence type="ECO:0000313" key="6">
    <source>
        <dbReference type="Proteomes" id="UP000593892"/>
    </source>
</evidence>
<dbReference type="InterPro" id="IPR049639">
    <property type="entry name" value="RstR"/>
</dbReference>
<dbReference type="Proteomes" id="UP000593892">
    <property type="component" value="Chromosome"/>
</dbReference>
<dbReference type="SUPFAM" id="SSF47413">
    <property type="entry name" value="lambda repressor-like DNA-binding domains"/>
    <property type="match status" value="1"/>
</dbReference>
<evidence type="ECO:0000313" key="4">
    <source>
        <dbReference type="EMBL" id="QOY87929.1"/>
    </source>
</evidence>
<dbReference type="AlphaFoldDB" id="A0A7S7SK47"/>
<dbReference type="Pfam" id="PF01381">
    <property type="entry name" value="HTH_3"/>
    <property type="match status" value="1"/>
</dbReference>
<dbReference type="KEGG" id="pfer:IRI77_35245"/>
<organism evidence="3 6">
    <name type="scientific">Paludibaculum fermentans</name>
    <dbReference type="NCBI Taxonomy" id="1473598"/>
    <lineage>
        <taxon>Bacteria</taxon>
        <taxon>Pseudomonadati</taxon>
        <taxon>Acidobacteriota</taxon>
        <taxon>Terriglobia</taxon>
        <taxon>Bryobacterales</taxon>
        <taxon>Bryobacteraceae</taxon>
        <taxon>Paludibaculum</taxon>
    </lineage>
</organism>
<proteinExistence type="predicted"/>
<dbReference type="KEGG" id="pfer:IRI77_35190"/>
<dbReference type="PROSITE" id="PS50943">
    <property type="entry name" value="HTH_CROC1"/>
    <property type="match status" value="1"/>
</dbReference>
<dbReference type="EMBL" id="CP063849">
    <property type="protein sequence ID" value="QOY87929.1"/>
    <property type="molecule type" value="Genomic_DNA"/>
</dbReference>
<dbReference type="Gene3D" id="1.10.260.40">
    <property type="entry name" value="lambda repressor-like DNA-binding domains"/>
    <property type="match status" value="1"/>
</dbReference>
<accession>A0A7S7SK47</accession>
<evidence type="ECO:0000313" key="5">
    <source>
        <dbReference type="EMBL" id="QOY87935.1"/>
    </source>
</evidence>
<evidence type="ECO:0000259" key="2">
    <source>
        <dbReference type="PROSITE" id="PS50943"/>
    </source>
</evidence>
<dbReference type="NCBIfam" id="NF041951">
    <property type="entry name" value="phage_RstR"/>
    <property type="match status" value="1"/>
</dbReference>
<keyword evidence="6" id="KW-1185">Reference proteome</keyword>
<dbReference type="CDD" id="cd00093">
    <property type="entry name" value="HTH_XRE"/>
    <property type="match status" value="1"/>
</dbReference>
<dbReference type="EMBL" id="CP063849">
    <property type="protein sequence ID" value="QOY87935.1"/>
    <property type="molecule type" value="Genomic_DNA"/>
</dbReference>
<evidence type="ECO:0000256" key="1">
    <source>
        <dbReference type="ARBA" id="ARBA00023125"/>
    </source>
</evidence>